<dbReference type="PANTHER" id="PTHR41287:SF1">
    <property type="entry name" value="PROTEIN YMFN"/>
    <property type="match status" value="1"/>
</dbReference>
<dbReference type="Gene3D" id="3.40.50.300">
    <property type="entry name" value="P-loop containing nucleotide triphosphate hydrolases"/>
    <property type="match status" value="1"/>
</dbReference>
<dbReference type="InterPro" id="IPR046462">
    <property type="entry name" value="TerL_nuclease"/>
</dbReference>
<evidence type="ECO:0000259" key="2">
    <source>
        <dbReference type="Pfam" id="PF20441"/>
    </source>
</evidence>
<evidence type="ECO:0000313" key="4">
    <source>
        <dbReference type="Proteomes" id="UP000290273"/>
    </source>
</evidence>
<protein>
    <submittedName>
        <fullName evidence="3">Terminase large subunit</fullName>
    </submittedName>
</protein>
<dbReference type="Proteomes" id="UP000290273">
    <property type="component" value="Unassembled WGS sequence"/>
</dbReference>
<feature type="domain" description="Terminase large subunit-like ATPase" evidence="1">
    <location>
        <begin position="83"/>
        <end position="258"/>
    </location>
</feature>
<organism evidence="3 4">
    <name type="scientific">Clostridium tetani</name>
    <dbReference type="NCBI Taxonomy" id="1513"/>
    <lineage>
        <taxon>Bacteria</taxon>
        <taxon>Bacillati</taxon>
        <taxon>Bacillota</taxon>
        <taxon>Clostridia</taxon>
        <taxon>Eubacteriales</taxon>
        <taxon>Clostridiaceae</taxon>
        <taxon>Clostridium</taxon>
    </lineage>
</organism>
<evidence type="ECO:0000313" key="3">
    <source>
        <dbReference type="EMBL" id="RXI57422.1"/>
    </source>
</evidence>
<name>A0ABY0EQQ5_CLOTA</name>
<sequence>MILLDKVFKYANDVVGGKEITTKEVILQCKRFKNDYENRQYEDNFEFYFDKKKLKIINDLLKLFIYATGFVAGKQVLEGLEGFQAFFICNIFGWRYKSNNNKFRYRDIVLYIPRKNGKTFIISVVLLLLMLTEQNFSEFYSICIDRDLAKEVRKAMAQLISASTGLQKHFFVSDSEIGIIKCKITNSFYYPRTSKADKNNSIRPATFIVDEMGAFNTNDNIQAMRKGQLSVLNPLQIITTTAYANSDSIMLEELTYAKAVLNDTFVNENYFALLYYATENEVRNNTDLAIQRANPLRVEQNYIEIKKDWETSLIKTNEQKEILTKNFNIFLETDELNGYLNMESWKKCRITKEKFEEIIKGKDVYIGVDFSKTTDLTSVSIMFVHEGKIYCKSHGFLPKGSLDKRREKIDYRKNTKLGNCTICEGDVVNLQDVEDYINSIEKRYGCKILKIYCDPAYKGNFNLDMAKYNLVMLKQTYTILSLPTKNFRDEVYKGNVLYEENELLDWNMQCATTSVGKSDDEMLNKQDKNKQRIDMVATLIFAYVGINNNDKIGKITEIMDDGFNW</sequence>
<dbReference type="Pfam" id="PF20441">
    <property type="entry name" value="TerL_nuclease"/>
    <property type="match status" value="1"/>
</dbReference>
<dbReference type="InterPro" id="IPR046461">
    <property type="entry name" value="TerL_ATPase"/>
</dbReference>
<dbReference type="RefSeq" id="WP_128993032.1">
    <property type="nucleotide sequence ID" value="NZ_QMAU01000022.1"/>
</dbReference>
<proteinExistence type="predicted"/>
<reference evidence="3 4" key="1">
    <citation type="submission" date="2018-06" db="EMBL/GenBank/DDBJ databases">
        <title>Genome conservation of Clostridium tetani.</title>
        <authorList>
            <person name="Bruggemann H."/>
            <person name="Popoff M.R."/>
        </authorList>
    </citation>
    <scope>NUCLEOTIDE SEQUENCE [LARGE SCALE GENOMIC DNA]</scope>
    <source>
        <strain evidence="3 4">63.05</strain>
    </source>
</reference>
<evidence type="ECO:0000259" key="1">
    <source>
        <dbReference type="Pfam" id="PF03354"/>
    </source>
</evidence>
<accession>A0ABY0EQQ5</accession>
<dbReference type="InterPro" id="IPR005021">
    <property type="entry name" value="Terminase_largesu-like"/>
</dbReference>
<dbReference type="EMBL" id="QMAU01000022">
    <property type="protein sequence ID" value="RXI57422.1"/>
    <property type="molecule type" value="Genomic_DNA"/>
</dbReference>
<dbReference type="PANTHER" id="PTHR41287">
    <property type="match status" value="1"/>
</dbReference>
<feature type="domain" description="Terminase large subunit-like endonuclease" evidence="2">
    <location>
        <begin position="268"/>
        <end position="543"/>
    </location>
</feature>
<comment type="caution">
    <text evidence="3">The sequence shown here is derived from an EMBL/GenBank/DDBJ whole genome shotgun (WGS) entry which is preliminary data.</text>
</comment>
<dbReference type="InterPro" id="IPR027417">
    <property type="entry name" value="P-loop_NTPase"/>
</dbReference>
<dbReference type="Pfam" id="PF03354">
    <property type="entry name" value="TerL_ATPase"/>
    <property type="match status" value="1"/>
</dbReference>
<gene>
    <name evidence="3" type="ORF">DP131_05320</name>
</gene>